<gene>
    <name evidence="3" type="ORF">CLLU_25730</name>
</gene>
<proteinExistence type="predicted"/>
<accession>A0A2T0BIW5</accession>
<feature type="transmembrane region" description="Helical" evidence="2">
    <location>
        <begin position="182"/>
        <end position="203"/>
    </location>
</feature>
<sequence length="441" mass="50156">MHRSMWIGKCIEYLLAEVVIVCIVCNIFPAFNIDPGLSYDLKRIILCSAVPLLLLYLCFFSKKSSLISLVVWTGILAACIIIAANSGIFLNQKQFEYYYSFYAIILITAVIVFICSKFKNTLLVLFTAVVVIFSGLTILAYKTNWLFLICFIVSITILTAFKFYRNTVKISYSKESRPLNCIFVVCIFCFVCIMTSVGIFNVVQAGNLPVHKPSVLSNPTFLKIAEKCGFATLVNSPEPMQQPKQSRKNQSLSHEDKNVVRQKSSGTSSKIGSSSSSSSAANQQKVKKKGSNAVKPIRYLKKYPILLIILISILVILILSFLLKKLSRTLWYQKLLKTDHKHQIIQLYNCILKILSVFGYKRIAAETPFEFSDKLLVVKDGISFEQFDFGKITNTFVNVNYGRKIVNGEDYKEFISFYKNILSYCRKDSGIFKFLFKYLFI</sequence>
<evidence type="ECO:0000313" key="3">
    <source>
        <dbReference type="EMBL" id="PRR83838.1"/>
    </source>
</evidence>
<feature type="region of interest" description="Disordered" evidence="1">
    <location>
        <begin position="236"/>
        <end position="287"/>
    </location>
</feature>
<feature type="transmembrane region" description="Helical" evidence="2">
    <location>
        <begin position="122"/>
        <end position="139"/>
    </location>
</feature>
<feature type="transmembrane region" description="Helical" evidence="2">
    <location>
        <begin position="43"/>
        <end position="59"/>
    </location>
</feature>
<comment type="caution">
    <text evidence="3">The sequence shown here is derived from an EMBL/GenBank/DDBJ whole genome shotgun (WGS) entry which is preliminary data.</text>
</comment>
<reference evidence="3 4" key="1">
    <citation type="submission" date="2018-03" db="EMBL/GenBank/DDBJ databases">
        <title>Genome sequence of Clostridium luticellarii DSM 29923.</title>
        <authorList>
            <person name="Poehlein A."/>
            <person name="Daniel R."/>
        </authorList>
    </citation>
    <scope>NUCLEOTIDE SEQUENCE [LARGE SCALE GENOMIC DNA]</scope>
    <source>
        <strain evidence="3 4">DSM 29923</strain>
    </source>
</reference>
<name>A0A2T0BIW5_9CLOT</name>
<feature type="transmembrane region" description="Helical" evidence="2">
    <location>
        <begin position="12"/>
        <end position="31"/>
    </location>
</feature>
<organism evidence="3 4">
    <name type="scientific">Clostridium luticellarii</name>
    <dbReference type="NCBI Taxonomy" id="1691940"/>
    <lineage>
        <taxon>Bacteria</taxon>
        <taxon>Bacillati</taxon>
        <taxon>Bacillota</taxon>
        <taxon>Clostridia</taxon>
        <taxon>Eubacteriales</taxon>
        <taxon>Clostridiaceae</taxon>
        <taxon>Clostridium</taxon>
    </lineage>
</organism>
<protein>
    <submittedName>
        <fullName evidence="3">Uncharacterized protein</fullName>
    </submittedName>
</protein>
<keyword evidence="2" id="KW-0812">Transmembrane</keyword>
<evidence type="ECO:0000256" key="2">
    <source>
        <dbReference type="SAM" id="Phobius"/>
    </source>
</evidence>
<evidence type="ECO:0000256" key="1">
    <source>
        <dbReference type="SAM" id="MobiDB-lite"/>
    </source>
</evidence>
<keyword evidence="4" id="KW-1185">Reference proteome</keyword>
<evidence type="ECO:0000313" key="4">
    <source>
        <dbReference type="Proteomes" id="UP000237798"/>
    </source>
</evidence>
<dbReference type="AlphaFoldDB" id="A0A2T0BIW5"/>
<feature type="transmembrane region" description="Helical" evidence="2">
    <location>
        <begin position="145"/>
        <end position="161"/>
    </location>
</feature>
<feature type="transmembrane region" description="Helical" evidence="2">
    <location>
        <begin position="66"/>
        <end position="91"/>
    </location>
</feature>
<keyword evidence="2" id="KW-0472">Membrane</keyword>
<dbReference type="OrthoDB" id="9804872at2"/>
<feature type="transmembrane region" description="Helical" evidence="2">
    <location>
        <begin position="303"/>
        <end position="323"/>
    </location>
</feature>
<dbReference type="EMBL" id="PVXP01000043">
    <property type="protein sequence ID" value="PRR83838.1"/>
    <property type="molecule type" value="Genomic_DNA"/>
</dbReference>
<keyword evidence="2" id="KW-1133">Transmembrane helix</keyword>
<feature type="compositionally biased region" description="Low complexity" evidence="1">
    <location>
        <begin position="263"/>
        <end position="279"/>
    </location>
</feature>
<feature type="compositionally biased region" description="Polar residues" evidence="1">
    <location>
        <begin position="236"/>
        <end position="252"/>
    </location>
</feature>
<dbReference type="Proteomes" id="UP000237798">
    <property type="component" value="Unassembled WGS sequence"/>
</dbReference>
<feature type="transmembrane region" description="Helical" evidence="2">
    <location>
        <begin position="97"/>
        <end position="115"/>
    </location>
</feature>
<dbReference type="RefSeq" id="WP_106010173.1">
    <property type="nucleotide sequence ID" value="NZ_PVXP01000043.1"/>
</dbReference>